<accession>A0AC35TQ08</accession>
<evidence type="ECO:0000313" key="1">
    <source>
        <dbReference type="Proteomes" id="UP000095286"/>
    </source>
</evidence>
<evidence type="ECO:0000313" key="2">
    <source>
        <dbReference type="WBParaSite" id="RSKR_0000278100.1"/>
    </source>
</evidence>
<reference evidence="2" key="1">
    <citation type="submission" date="2016-11" db="UniProtKB">
        <authorList>
            <consortium name="WormBaseParasite"/>
        </authorList>
    </citation>
    <scope>IDENTIFICATION</scope>
    <source>
        <strain evidence="2">KR3021</strain>
    </source>
</reference>
<protein>
    <submittedName>
        <fullName evidence="2">NADH-ubiquinone oxidoreductase B15 subunit</fullName>
    </submittedName>
</protein>
<organism evidence="1 2">
    <name type="scientific">Rhabditophanes sp. KR3021</name>
    <dbReference type="NCBI Taxonomy" id="114890"/>
    <lineage>
        <taxon>Eukaryota</taxon>
        <taxon>Metazoa</taxon>
        <taxon>Ecdysozoa</taxon>
        <taxon>Nematoda</taxon>
        <taxon>Chromadorea</taxon>
        <taxon>Rhabditida</taxon>
        <taxon>Tylenchina</taxon>
        <taxon>Panagrolaimomorpha</taxon>
        <taxon>Strongyloidoidea</taxon>
        <taxon>Alloionematidae</taxon>
        <taxon>Rhabditophanes</taxon>
    </lineage>
</organism>
<dbReference type="Proteomes" id="UP000095286">
    <property type="component" value="Unplaced"/>
</dbReference>
<name>A0AC35TQ08_9BILA</name>
<dbReference type="WBParaSite" id="RSKR_0000278100.1">
    <property type="protein sequence ID" value="RSKR_0000278100.1"/>
    <property type="gene ID" value="RSKR_0000278100"/>
</dbReference>
<proteinExistence type="predicted"/>
<sequence length="102" mass="12241">MNSITQIRNRATYYKQDNGWTPKFIRRFLIRHPKAPLHITLGALGISFVSPLFYWTYKYYTMPLRDFEKYRDDRNAEVLRRQRFGTGLVFPWTTTKDDTPSS</sequence>